<gene>
    <name evidence="2" type="ORF">Poli38472_003635</name>
</gene>
<dbReference type="OrthoDB" id="432281at2759"/>
<dbReference type="PANTHER" id="PTHR23356:SF16">
    <property type="entry name" value="DPY30 DOMAIN CONTAINING 2"/>
    <property type="match status" value="1"/>
</dbReference>
<dbReference type="Pfam" id="PF05186">
    <property type="entry name" value="Dpy-30"/>
    <property type="match status" value="1"/>
</dbReference>
<sequence>MTTSFEFDHAYLRETVGVPLTEAMAQLAIVQPEDPVEFLGQFLLKYVDNELHKQELERFKQQQMTTPPPTTAMHLYGLDTGNQSNAEMEQLLKLERDLPALLDQATTIPDLFRVYLTWLASVLNAEEAYIGRKTADPNGTSLVHWIASSRGVSPTIDKFVTEEVGMTFDVFKPIEEDPDAPPSLDADGNPLPPAEPKYLHVENVLREPRMKFFHVPKLGAYLTRGLKYKRFLHAQVFNEASPEEPNILDDWAVLSVDTIGQARAFTQHEIDAFVHSSSLFSHALETLERTLYMKDVERKTTGGEDEKLKEFSVAFGAEVSVQEENLALQVQSLADEDKTLKESELRVSYMTYLLVSHVPTLSLASSRVVPFKLPVLMAFATALELLGHAKAAVYNPVTKVPAWERIAPLLEEASLKPDLEAFSIEVMPNTASVKQDLNELTKSNIDATSPIAGCFLAWAQAVAAHADHVEAAAERARALQEQAAAEDE</sequence>
<evidence type="ECO:0000313" key="2">
    <source>
        <dbReference type="EMBL" id="TMW65870.1"/>
    </source>
</evidence>
<dbReference type="Gene3D" id="1.20.890.10">
    <property type="entry name" value="cAMP-dependent protein kinase regulatory subunit, dimerization-anchoring domain"/>
    <property type="match status" value="1"/>
</dbReference>
<dbReference type="GO" id="GO:0048188">
    <property type="term" value="C:Set1C/COMPASS complex"/>
    <property type="evidence" value="ECO:0007669"/>
    <property type="project" value="InterPro"/>
</dbReference>
<name>A0A8K1CNJ4_PYTOL</name>
<dbReference type="Proteomes" id="UP000794436">
    <property type="component" value="Unassembled WGS sequence"/>
</dbReference>
<evidence type="ECO:0000313" key="3">
    <source>
        <dbReference type="Proteomes" id="UP000794436"/>
    </source>
</evidence>
<organism evidence="2 3">
    <name type="scientific">Pythium oligandrum</name>
    <name type="common">Mycoparasitic fungus</name>
    <dbReference type="NCBI Taxonomy" id="41045"/>
    <lineage>
        <taxon>Eukaryota</taxon>
        <taxon>Sar</taxon>
        <taxon>Stramenopiles</taxon>
        <taxon>Oomycota</taxon>
        <taxon>Peronosporomycetes</taxon>
        <taxon>Pythiales</taxon>
        <taxon>Pythiaceae</taxon>
        <taxon>Pythium</taxon>
    </lineage>
</organism>
<accession>A0A8K1CNJ4</accession>
<dbReference type="InterPro" id="IPR007858">
    <property type="entry name" value="Dpy-30_motif"/>
</dbReference>
<protein>
    <submittedName>
        <fullName evidence="2">Uncharacterized protein</fullName>
    </submittedName>
</protein>
<dbReference type="InterPro" id="IPR049630">
    <property type="entry name" value="DYDC-like_DD"/>
</dbReference>
<dbReference type="AlphaFoldDB" id="A0A8K1CNJ4"/>
<dbReference type="PANTHER" id="PTHR23356">
    <property type="entry name" value="DPY30-RELATED"/>
    <property type="match status" value="1"/>
</dbReference>
<dbReference type="CDD" id="cd22966">
    <property type="entry name" value="DD_DYDC-like"/>
    <property type="match status" value="1"/>
</dbReference>
<comment type="similarity">
    <text evidence="1">Belongs to the dpy-30 family.</text>
</comment>
<evidence type="ECO:0000256" key="1">
    <source>
        <dbReference type="ARBA" id="ARBA00010849"/>
    </source>
</evidence>
<comment type="caution">
    <text evidence="2">The sequence shown here is derived from an EMBL/GenBank/DDBJ whole genome shotgun (WGS) entry which is preliminary data.</text>
</comment>
<dbReference type="InterPro" id="IPR037856">
    <property type="entry name" value="Sdc1/DPY30"/>
</dbReference>
<dbReference type="EMBL" id="SPLM01000036">
    <property type="protein sequence ID" value="TMW65870.1"/>
    <property type="molecule type" value="Genomic_DNA"/>
</dbReference>
<proteinExistence type="inferred from homology"/>
<reference evidence="2" key="1">
    <citation type="submission" date="2019-03" db="EMBL/GenBank/DDBJ databases">
        <title>Long read genome sequence of the mycoparasitic Pythium oligandrum ATCC 38472 isolated from sugarbeet rhizosphere.</title>
        <authorList>
            <person name="Gaulin E."/>
        </authorList>
    </citation>
    <scope>NUCLEOTIDE SEQUENCE</scope>
    <source>
        <strain evidence="2">ATCC 38472_TT</strain>
    </source>
</reference>
<keyword evidence="3" id="KW-1185">Reference proteome</keyword>